<dbReference type="SUPFAM" id="SSF109732">
    <property type="entry name" value="HBS1-like domain"/>
    <property type="match status" value="1"/>
</dbReference>
<evidence type="ECO:0000256" key="4">
    <source>
        <dbReference type="ARBA" id="ARBA00022553"/>
    </source>
</evidence>
<dbReference type="InterPro" id="IPR050100">
    <property type="entry name" value="TRAFAC_GTPase_members"/>
</dbReference>
<evidence type="ECO:0000256" key="2">
    <source>
        <dbReference type="ARBA" id="ARBA00007249"/>
    </source>
</evidence>
<evidence type="ECO:0000256" key="6">
    <source>
        <dbReference type="ARBA" id="ARBA00022801"/>
    </source>
</evidence>
<dbReference type="FunFam" id="2.40.30.10:FF:000020">
    <property type="entry name" value="Translation elongation factor EF-1"/>
    <property type="match status" value="1"/>
</dbReference>
<keyword evidence="3" id="KW-0963">Cytoplasm</keyword>
<dbReference type="PANTHER" id="PTHR23115">
    <property type="entry name" value="TRANSLATION FACTOR"/>
    <property type="match status" value="1"/>
</dbReference>
<feature type="compositionally biased region" description="Basic and acidic residues" evidence="11">
    <location>
        <begin position="250"/>
        <end position="260"/>
    </location>
</feature>
<dbReference type="Pfam" id="PF08938">
    <property type="entry name" value="HBS1_N"/>
    <property type="match status" value="1"/>
</dbReference>
<protein>
    <submittedName>
        <fullName evidence="13">HBS1-like protein</fullName>
    </submittedName>
</protein>
<dbReference type="SUPFAM" id="SSF52540">
    <property type="entry name" value="P-loop containing nucleoside triphosphate hydrolases"/>
    <property type="match status" value="1"/>
</dbReference>
<keyword evidence="9" id="KW-0342">GTP-binding</keyword>
<dbReference type="GO" id="GO:0006417">
    <property type="term" value="P:regulation of translation"/>
    <property type="evidence" value="ECO:0007669"/>
    <property type="project" value="UniProtKB-KW"/>
</dbReference>
<evidence type="ECO:0000256" key="8">
    <source>
        <dbReference type="ARBA" id="ARBA00022917"/>
    </source>
</evidence>
<dbReference type="AlphaFoldDB" id="A0A4Y2G774"/>
<feature type="domain" description="Tr-type G" evidence="12">
    <location>
        <begin position="268"/>
        <end position="494"/>
    </location>
</feature>
<comment type="catalytic activity">
    <reaction evidence="10">
        <text>GTP + H2O = GDP + phosphate + H(+)</text>
        <dbReference type="Rhea" id="RHEA:19669"/>
        <dbReference type="ChEBI" id="CHEBI:15377"/>
        <dbReference type="ChEBI" id="CHEBI:15378"/>
        <dbReference type="ChEBI" id="CHEBI:37565"/>
        <dbReference type="ChEBI" id="CHEBI:43474"/>
        <dbReference type="ChEBI" id="CHEBI:58189"/>
    </reaction>
    <physiologicalReaction direction="left-to-right" evidence="10">
        <dbReference type="Rhea" id="RHEA:19670"/>
    </physiologicalReaction>
</comment>
<dbReference type="Gene3D" id="1.10.8.10">
    <property type="entry name" value="DNA helicase RuvA subunit, C-terminal domain"/>
    <property type="match status" value="1"/>
</dbReference>
<evidence type="ECO:0000256" key="1">
    <source>
        <dbReference type="ARBA" id="ARBA00004496"/>
    </source>
</evidence>
<dbReference type="InterPro" id="IPR054696">
    <property type="entry name" value="GTP-eEF1A_C"/>
</dbReference>
<dbReference type="Pfam" id="PF22594">
    <property type="entry name" value="GTP-eEF1A_C"/>
    <property type="match status" value="1"/>
</dbReference>
<keyword evidence="14" id="KW-1185">Reference proteome</keyword>
<feature type="compositionally biased region" description="Basic and acidic residues" evidence="11">
    <location>
        <begin position="207"/>
        <end position="222"/>
    </location>
</feature>
<organism evidence="13 14">
    <name type="scientific">Araneus ventricosus</name>
    <name type="common">Orbweaver spider</name>
    <name type="synonym">Epeira ventricosa</name>
    <dbReference type="NCBI Taxonomy" id="182803"/>
    <lineage>
        <taxon>Eukaryota</taxon>
        <taxon>Metazoa</taxon>
        <taxon>Ecdysozoa</taxon>
        <taxon>Arthropoda</taxon>
        <taxon>Chelicerata</taxon>
        <taxon>Arachnida</taxon>
        <taxon>Araneae</taxon>
        <taxon>Araneomorphae</taxon>
        <taxon>Entelegynae</taxon>
        <taxon>Araneoidea</taxon>
        <taxon>Araneidae</taxon>
        <taxon>Araneus</taxon>
    </lineage>
</organism>
<dbReference type="PROSITE" id="PS51722">
    <property type="entry name" value="G_TR_2"/>
    <property type="match status" value="1"/>
</dbReference>
<feature type="compositionally biased region" description="Basic and acidic residues" evidence="11">
    <location>
        <begin position="160"/>
        <end position="187"/>
    </location>
</feature>
<feature type="region of interest" description="Disordered" evidence="11">
    <location>
        <begin position="207"/>
        <end position="260"/>
    </location>
</feature>
<evidence type="ECO:0000256" key="7">
    <source>
        <dbReference type="ARBA" id="ARBA00022845"/>
    </source>
</evidence>
<keyword evidence="8" id="KW-0648">Protein biosynthesis</keyword>
<evidence type="ECO:0000259" key="12">
    <source>
        <dbReference type="PROSITE" id="PS51722"/>
    </source>
</evidence>
<feature type="region of interest" description="Disordered" evidence="11">
    <location>
        <begin position="136"/>
        <end position="187"/>
    </location>
</feature>
<dbReference type="InterPro" id="IPR000795">
    <property type="entry name" value="T_Tr_GTP-bd_dom"/>
</dbReference>
<keyword evidence="7" id="KW-0810">Translation regulation</keyword>
<keyword evidence="6" id="KW-0378">Hydrolase</keyword>
<dbReference type="FunFam" id="3.40.50.300:FF:000204">
    <property type="entry name" value="Translation elongation factor Tu"/>
    <property type="match status" value="1"/>
</dbReference>
<dbReference type="Gene3D" id="2.40.30.10">
    <property type="entry name" value="Translation factors"/>
    <property type="match status" value="2"/>
</dbReference>
<dbReference type="FunFam" id="2.40.30.10:FF:000035">
    <property type="entry name" value="HBS1-like translational GTPase"/>
    <property type="match status" value="1"/>
</dbReference>
<dbReference type="Proteomes" id="UP000499080">
    <property type="component" value="Unassembled WGS sequence"/>
</dbReference>
<comment type="similarity">
    <text evidence="2">Belongs to the TRAFAC class translation factor GTPase superfamily. Classic translation factor GTPase family. EF-Tu/EF-1A subfamily.</text>
</comment>
<dbReference type="CDD" id="cd04093">
    <property type="entry name" value="HBS1_C_III"/>
    <property type="match status" value="1"/>
</dbReference>
<evidence type="ECO:0000313" key="14">
    <source>
        <dbReference type="Proteomes" id="UP000499080"/>
    </source>
</evidence>
<dbReference type="InterPro" id="IPR037189">
    <property type="entry name" value="HBS1-like_N_sf"/>
</dbReference>
<dbReference type="GO" id="GO:0005525">
    <property type="term" value="F:GTP binding"/>
    <property type="evidence" value="ECO:0007669"/>
    <property type="project" value="UniProtKB-KW"/>
</dbReference>
<dbReference type="PRINTS" id="PR00315">
    <property type="entry name" value="ELONGATNFCT"/>
</dbReference>
<dbReference type="GO" id="GO:0006412">
    <property type="term" value="P:translation"/>
    <property type="evidence" value="ECO:0007669"/>
    <property type="project" value="UniProtKB-KW"/>
</dbReference>
<gene>
    <name evidence="13" type="primary">HBS1L</name>
    <name evidence="13" type="ORF">AVEN_59294_1</name>
</gene>
<dbReference type="EMBL" id="BGPR01001245">
    <property type="protein sequence ID" value="GBM49231.1"/>
    <property type="molecule type" value="Genomic_DNA"/>
</dbReference>
<feature type="compositionally biased region" description="Polar residues" evidence="11">
    <location>
        <begin position="224"/>
        <end position="235"/>
    </location>
</feature>
<name>A0A4Y2G774_ARAVE</name>
<dbReference type="InterPro" id="IPR027417">
    <property type="entry name" value="P-loop_NTPase"/>
</dbReference>
<keyword evidence="4" id="KW-0597">Phosphoprotein</keyword>
<comment type="caution">
    <text evidence="13">The sequence shown here is derived from an EMBL/GenBank/DDBJ whole genome shotgun (WGS) entry which is preliminary data.</text>
</comment>
<dbReference type="CDD" id="cd16267">
    <property type="entry name" value="HBS1-like_II"/>
    <property type="match status" value="1"/>
</dbReference>
<dbReference type="OrthoDB" id="342024at2759"/>
<evidence type="ECO:0000256" key="9">
    <source>
        <dbReference type="ARBA" id="ARBA00023134"/>
    </source>
</evidence>
<dbReference type="SUPFAM" id="SSF50465">
    <property type="entry name" value="EF-Tu/eEF-1alpha/eIF2-gamma C-terminal domain"/>
    <property type="match status" value="1"/>
</dbReference>
<dbReference type="InterPro" id="IPR009001">
    <property type="entry name" value="Transl_elong_EF1A/Init_IF2_C"/>
</dbReference>
<dbReference type="GO" id="GO:0003924">
    <property type="term" value="F:GTPase activity"/>
    <property type="evidence" value="ECO:0007669"/>
    <property type="project" value="InterPro"/>
</dbReference>
<evidence type="ECO:0000256" key="10">
    <source>
        <dbReference type="ARBA" id="ARBA00049117"/>
    </source>
</evidence>
<dbReference type="GO" id="GO:0005737">
    <property type="term" value="C:cytoplasm"/>
    <property type="evidence" value="ECO:0007669"/>
    <property type="project" value="UniProtKB-SubCell"/>
</dbReference>
<dbReference type="InterPro" id="IPR015033">
    <property type="entry name" value="HBS1-like_N"/>
</dbReference>
<sequence length="693" mass="76386">MARHRNVRAIDVDEEYEDYHSCYGHSVEDDFCISPSTEAQFLYNRNSRSQNMNAFFDAPEPVPEEENSGDESFNNSESFSHVVSGLSDVDNAKLQSCVFALQDVVGDTIPEIILQRAAIDHEFDLEKALNAVLQDKAPKPQRVKKPKPATTPSANAAPKNKSEIRLESVSDTANKADKSVSGKVKEVQKKEIATVANSNIFDKKVFEEKNKPDNFGKEKDKSPAPSSATENQTTNEKTDEEPKSIATKSTKNEKSGKEIFSAERGDVKPLINLVVIGHVDAGKSTLMGHLLYDLGIVSQRNMHKFEKESKKLGKSSFMYAWVLDETPEERNRGITMDVAFSTFETPHRSVTLLDAPGHKDFIPNMITGAAQADVAILVVDSNRGEFETGFEAGGQTREHTMLIRSLGVSELAIAVNKMDSIGWAEERFQEIKTKMSSFLKQVGFKESDVRFVPCSGLTGENLAKSPDVPELKKWYSGPTLLEIIDNFKPPERLVDKPFRLCVGDVFKGTTGGFCAAGKIEAGFVKNGDKVLAMPAGEQAVVKAISADERSLAYGFAGDHVMLQLSGVDFNNVFTGSMLCSIDKPVKVTSRFEARLVIFNISVPITKGFPVILHYQSLSEQAYVKKLVSQLNRSTGEVVRNKPRCLTKNSSAVVEIEINRPICIELFKEFKDLGRFMLRSGGSTIAAGLVTNIL</sequence>
<proteinExistence type="inferred from homology"/>
<dbReference type="CDD" id="cd01883">
    <property type="entry name" value="EF1_alpha"/>
    <property type="match status" value="1"/>
</dbReference>
<evidence type="ECO:0000256" key="5">
    <source>
        <dbReference type="ARBA" id="ARBA00022741"/>
    </source>
</evidence>
<dbReference type="Gene3D" id="3.40.50.300">
    <property type="entry name" value="P-loop containing nucleotide triphosphate hydrolases"/>
    <property type="match status" value="1"/>
</dbReference>
<dbReference type="InterPro" id="IPR009000">
    <property type="entry name" value="Transl_B-barrel_sf"/>
</dbReference>
<evidence type="ECO:0000313" key="13">
    <source>
        <dbReference type="EMBL" id="GBM49231.1"/>
    </source>
</evidence>
<keyword evidence="5" id="KW-0547">Nucleotide-binding</keyword>
<dbReference type="SUPFAM" id="SSF50447">
    <property type="entry name" value="Translation proteins"/>
    <property type="match status" value="1"/>
</dbReference>
<dbReference type="Pfam" id="PF00009">
    <property type="entry name" value="GTP_EFTU"/>
    <property type="match status" value="1"/>
</dbReference>
<comment type="subcellular location">
    <subcellularLocation>
        <location evidence="1">Cytoplasm</location>
    </subcellularLocation>
</comment>
<evidence type="ECO:0000256" key="3">
    <source>
        <dbReference type="ARBA" id="ARBA00022490"/>
    </source>
</evidence>
<evidence type="ECO:0000256" key="11">
    <source>
        <dbReference type="SAM" id="MobiDB-lite"/>
    </source>
</evidence>
<accession>A0A4Y2G774</accession>
<reference evidence="13 14" key="1">
    <citation type="journal article" date="2019" name="Sci. Rep.">
        <title>Orb-weaving spider Araneus ventricosus genome elucidates the spidroin gene catalogue.</title>
        <authorList>
            <person name="Kono N."/>
            <person name="Nakamura H."/>
            <person name="Ohtoshi R."/>
            <person name="Moran D.A.P."/>
            <person name="Shinohara A."/>
            <person name="Yoshida Y."/>
            <person name="Fujiwara M."/>
            <person name="Mori M."/>
            <person name="Tomita M."/>
            <person name="Arakawa K."/>
        </authorList>
    </citation>
    <scope>NUCLEOTIDE SEQUENCE [LARGE SCALE GENOMIC DNA]</scope>
</reference>